<evidence type="ECO:0000259" key="1">
    <source>
        <dbReference type="Pfam" id="PF06452"/>
    </source>
</evidence>
<dbReference type="Proteomes" id="UP000567293">
    <property type="component" value="Unassembled WGS sequence"/>
</dbReference>
<dbReference type="GO" id="GO:0016052">
    <property type="term" value="P:carbohydrate catabolic process"/>
    <property type="evidence" value="ECO:0007669"/>
    <property type="project" value="InterPro"/>
</dbReference>
<organism evidence="2 3">
    <name type="scientific">Candidatus Acidiferrum panamense</name>
    <dbReference type="NCBI Taxonomy" id="2741543"/>
    <lineage>
        <taxon>Bacteria</taxon>
        <taxon>Pseudomonadati</taxon>
        <taxon>Acidobacteriota</taxon>
        <taxon>Terriglobia</taxon>
        <taxon>Candidatus Acidiferrales</taxon>
        <taxon>Candidatus Acidiferrum</taxon>
    </lineage>
</organism>
<dbReference type="CDD" id="cd09620">
    <property type="entry name" value="CBM9_like_3"/>
    <property type="match status" value="1"/>
</dbReference>
<reference evidence="2" key="1">
    <citation type="submission" date="2020-06" db="EMBL/GenBank/DDBJ databases">
        <title>Legume-microbial interactions unlock mineral nutrients during tropical forest succession.</title>
        <authorList>
            <person name="Epihov D.Z."/>
        </authorList>
    </citation>
    <scope>NUCLEOTIDE SEQUENCE [LARGE SCALE GENOMIC DNA]</scope>
    <source>
        <strain evidence="2">Pan2503</strain>
    </source>
</reference>
<feature type="domain" description="Carbohydrate-binding" evidence="1">
    <location>
        <begin position="32"/>
        <end position="216"/>
    </location>
</feature>
<dbReference type="Pfam" id="PF06452">
    <property type="entry name" value="CBM9_1"/>
    <property type="match status" value="1"/>
</dbReference>
<sequence length="223" mass="25657">MTKRNELRKPAKAVAVRMAVPPDAEGFPTPSSWGRAVPLGFDTDWQGKNADAARETEVRLLWTSETLFLRFRAKYRTITVFPDAERNGRRDELWDRDVAEVFLQPDRSNLRRYKEFEVSPNGFWIDLDIAPGEKHDLKSGLRRRVVRDEAQKIWVAELAIPVKCLVARLDPAATWRVNFYRVEGAAEPRFYSAWRPTGTAVPNFHVPEAFGELVFTGDKRGRK</sequence>
<comment type="caution">
    <text evidence="2">The sequence shown here is derived from an EMBL/GenBank/DDBJ whole genome shotgun (WGS) entry which is preliminary data.</text>
</comment>
<name>A0A7V8NU40_9BACT</name>
<dbReference type="GO" id="GO:0030246">
    <property type="term" value="F:carbohydrate binding"/>
    <property type="evidence" value="ECO:0007669"/>
    <property type="project" value="InterPro"/>
</dbReference>
<dbReference type="InterPro" id="IPR010502">
    <property type="entry name" value="Carb-bd_dom_fam9"/>
</dbReference>
<evidence type="ECO:0000313" key="2">
    <source>
        <dbReference type="EMBL" id="MBA0087491.1"/>
    </source>
</evidence>
<dbReference type="EMBL" id="JACDQQ010002030">
    <property type="protein sequence ID" value="MBA0087491.1"/>
    <property type="molecule type" value="Genomic_DNA"/>
</dbReference>
<dbReference type="Gene3D" id="2.60.40.1190">
    <property type="match status" value="1"/>
</dbReference>
<proteinExistence type="predicted"/>
<keyword evidence="3" id="KW-1185">Reference proteome</keyword>
<evidence type="ECO:0000313" key="3">
    <source>
        <dbReference type="Proteomes" id="UP000567293"/>
    </source>
</evidence>
<accession>A0A7V8NU40</accession>
<protein>
    <submittedName>
        <fullName evidence="2">Carbohydrate-binding family 9-like protein</fullName>
    </submittedName>
</protein>
<dbReference type="AlphaFoldDB" id="A0A7V8NU40"/>
<gene>
    <name evidence="2" type="ORF">HRJ53_21100</name>
</gene>
<dbReference type="SUPFAM" id="SSF49344">
    <property type="entry name" value="CBD9-like"/>
    <property type="match status" value="1"/>
</dbReference>
<dbReference type="GO" id="GO:0004553">
    <property type="term" value="F:hydrolase activity, hydrolyzing O-glycosyl compounds"/>
    <property type="evidence" value="ECO:0007669"/>
    <property type="project" value="InterPro"/>
</dbReference>